<reference evidence="6 7" key="1">
    <citation type="submission" date="2020-08" db="EMBL/GenBank/DDBJ databases">
        <title>Genomic Encyclopedia of Type Strains, Phase IV (KMG-IV): sequencing the most valuable type-strain genomes for metagenomic binning, comparative biology and taxonomic classification.</title>
        <authorList>
            <person name="Goeker M."/>
        </authorList>
    </citation>
    <scope>NUCLEOTIDE SEQUENCE [LARGE SCALE GENOMIC DNA]</scope>
    <source>
        <strain evidence="6 7">DSM 11590</strain>
    </source>
</reference>
<protein>
    <recommendedName>
        <fullName evidence="5">Probable membrane transporter protein</fullName>
    </recommendedName>
</protein>
<evidence type="ECO:0000256" key="1">
    <source>
        <dbReference type="ARBA" id="ARBA00004141"/>
    </source>
</evidence>
<comment type="subcellular location">
    <subcellularLocation>
        <location evidence="5">Cell membrane</location>
        <topology evidence="5">Multi-pass membrane protein</topology>
    </subcellularLocation>
    <subcellularLocation>
        <location evidence="1">Membrane</location>
        <topology evidence="1">Multi-pass membrane protein</topology>
    </subcellularLocation>
</comment>
<sequence>MDPVISLLLPFLAALGIGAVLGFFGGLFGIGGGIIAIPVLVLGFGMDQTLAQGTALAMMVPNLVMAWWRYWRRGPGGLGRGTLRVALAGTLTTYGAAQVAQGINPQVLQLVFAGFLVVVGLGQWRRQGAEAAAGAPPSSRQRLMPLVGVAGGGCMGLLGVGGGLVATPLLTGLFGLGQRAAQGVALAMVSPSSAAALLSYARAQRVDWPLGAALAVGGVLTVSAGVALAHALPERRLRALFGLMLIGTAGLLALEKTGLL</sequence>
<comment type="caution">
    <text evidence="6">The sequence shown here is derived from an EMBL/GenBank/DDBJ whole genome shotgun (WGS) entry which is preliminary data.</text>
</comment>
<accession>A0A7W9ZF62</accession>
<keyword evidence="2 5" id="KW-0812">Transmembrane</keyword>
<evidence type="ECO:0000256" key="2">
    <source>
        <dbReference type="ARBA" id="ARBA00022692"/>
    </source>
</evidence>
<dbReference type="AlphaFoldDB" id="A0A7W9ZF62"/>
<dbReference type="InterPro" id="IPR002781">
    <property type="entry name" value="TM_pro_TauE-like"/>
</dbReference>
<dbReference type="Proteomes" id="UP000544872">
    <property type="component" value="Unassembled WGS sequence"/>
</dbReference>
<evidence type="ECO:0000256" key="3">
    <source>
        <dbReference type="ARBA" id="ARBA00022989"/>
    </source>
</evidence>
<organism evidence="6 7">
    <name type="scientific">Novispirillum itersonii</name>
    <name type="common">Aquaspirillum itersonii</name>
    <dbReference type="NCBI Taxonomy" id="189"/>
    <lineage>
        <taxon>Bacteria</taxon>
        <taxon>Pseudomonadati</taxon>
        <taxon>Pseudomonadota</taxon>
        <taxon>Alphaproteobacteria</taxon>
        <taxon>Rhodospirillales</taxon>
        <taxon>Novispirillaceae</taxon>
        <taxon>Novispirillum</taxon>
    </lineage>
</organism>
<dbReference type="Pfam" id="PF01925">
    <property type="entry name" value="TauE"/>
    <property type="match status" value="1"/>
</dbReference>
<comment type="similarity">
    <text evidence="5">Belongs to the 4-toluene sulfonate uptake permease (TSUP) (TC 2.A.102) family.</text>
</comment>
<feature type="transmembrane region" description="Helical" evidence="5">
    <location>
        <begin position="237"/>
        <end position="254"/>
    </location>
</feature>
<keyword evidence="5" id="KW-1003">Cell membrane</keyword>
<keyword evidence="3 5" id="KW-1133">Transmembrane helix</keyword>
<name>A0A7W9ZF62_NOVIT</name>
<proteinExistence type="inferred from homology"/>
<dbReference type="PANTHER" id="PTHR43701:SF2">
    <property type="entry name" value="MEMBRANE TRANSPORTER PROTEIN YJNA-RELATED"/>
    <property type="match status" value="1"/>
</dbReference>
<evidence type="ECO:0000313" key="6">
    <source>
        <dbReference type="EMBL" id="MBB6210295.1"/>
    </source>
</evidence>
<keyword evidence="7" id="KW-1185">Reference proteome</keyword>
<feature type="transmembrane region" description="Helical" evidence="5">
    <location>
        <begin position="12"/>
        <end position="44"/>
    </location>
</feature>
<evidence type="ECO:0000256" key="4">
    <source>
        <dbReference type="ARBA" id="ARBA00023136"/>
    </source>
</evidence>
<dbReference type="GO" id="GO:0005886">
    <property type="term" value="C:plasma membrane"/>
    <property type="evidence" value="ECO:0007669"/>
    <property type="project" value="UniProtKB-SubCell"/>
</dbReference>
<gene>
    <name evidence="6" type="ORF">FHS48_001710</name>
</gene>
<feature type="transmembrane region" description="Helical" evidence="5">
    <location>
        <begin position="208"/>
        <end position="231"/>
    </location>
</feature>
<dbReference type="EMBL" id="JACIIX010000005">
    <property type="protein sequence ID" value="MBB6210295.1"/>
    <property type="molecule type" value="Genomic_DNA"/>
</dbReference>
<feature type="transmembrane region" description="Helical" evidence="5">
    <location>
        <begin position="50"/>
        <end position="70"/>
    </location>
</feature>
<feature type="transmembrane region" description="Helical" evidence="5">
    <location>
        <begin position="180"/>
        <end position="201"/>
    </location>
</feature>
<dbReference type="RefSeq" id="WP_184263130.1">
    <property type="nucleotide sequence ID" value="NZ_JACIIX010000005.1"/>
</dbReference>
<keyword evidence="4 5" id="KW-0472">Membrane</keyword>
<feature type="transmembrane region" description="Helical" evidence="5">
    <location>
        <begin position="145"/>
        <end position="174"/>
    </location>
</feature>
<feature type="transmembrane region" description="Helical" evidence="5">
    <location>
        <begin position="106"/>
        <end position="124"/>
    </location>
</feature>
<evidence type="ECO:0000256" key="5">
    <source>
        <dbReference type="RuleBase" id="RU363041"/>
    </source>
</evidence>
<evidence type="ECO:0000313" key="7">
    <source>
        <dbReference type="Proteomes" id="UP000544872"/>
    </source>
</evidence>
<dbReference type="PANTHER" id="PTHR43701">
    <property type="entry name" value="MEMBRANE TRANSPORTER PROTEIN MJ0441-RELATED"/>
    <property type="match status" value="1"/>
</dbReference>
<dbReference type="InterPro" id="IPR051598">
    <property type="entry name" value="TSUP/Inactive_protease-like"/>
</dbReference>